<dbReference type="STRING" id="578459.A0A194S1V9"/>
<dbReference type="Proteomes" id="UP000053890">
    <property type="component" value="Unassembled WGS sequence"/>
</dbReference>
<dbReference type="AlphaFoldDB" id="A0A194S1V9"/>
<dbReference type="SUPFAM" id="SSF141673">
    <property type="entry name" value="MOSC N-terminal domain-like"/>
    <property type="match status" value="1"/>
</dbReference>
<dbReference type="GO" id="GO:0030151">
    <property type="term" value="F:molybdenum ion binding"/>
    <property type="evidence" value="ECO:0007669"/>
    <property type="project" value="InterPro"/>
</dbReference>
<dbReference type="InterPro" id="IPR005302">
    <property type="entry name" value="MoCF_Sase_C"/>
</dbReference>
<dbReference type="PANTHER" id="PTHR14237">
    <property type="entry name" value="MOLYBDOPTERIN COFACTOR SULFURASE MOSC"/>
    <property type="match status" value="1"/>
</dbReference>
<dbReference type="GeneID" id="28977398"/>
<accession>A0A194S1V9</accession>
<evidence type="ECO:0000313" key="3">
    <source>
        <dbReference type="Proteomes" id="UP000053890"/>
    </source>
</evidence>
<feature type="domain" description="MOSC" evidence="1">
    <location>
        <begin position="167"/>
        <end position="331"/>
    </location>
</feature>
<dbReference type="RefSeq" id="XP_018270767.1">
    <property type="nucleotide sequence ID" value="XM_018416950.1"/>
</dbReference>
<name>A0A194S1V9_RHOGW</name>
<dbReference type="EMBL" id="KQ474079">
    <property type="protein sequence ID" value="KPV74718.1"/>
    <property type="molecule type" value="Genomic_DNA"/>
</dbReference>
<sequence length="350" mass="38568">MVSWFSRSSAPTQSRISVQQLWVYPIKSCRGTRVDESEYTEEGLEYDRQWMIVEAGSHKFLTARTIPKMVLINPKINRDKGTLDIEVPSVDSADAPPRSFSVPLAHPTTYLDNPADDPSLDHDFVVWASDPQDGFSVGSDDLRAALSAFMGRDVLLIRKGTTRRSVADVPGVVHSEDLDPVLGFADFYPFLIGAARSLEELTSRIPTLASDPQFDASRWSPSAIASRGGLEISRFRANIVVEGTSEPWEEDGWKQLVIGDEPVEVGFRCARCMLPSVDPNTAKRDKLLPDGVMKDRVVQPLSAPKVCFGVLCAPKKKSGGTLRVGDTVTVLEAYPKPDSGPYVRDEDRTN</sequence>
<keyword evidence="3" id="KW-1185">Reference proteome</keyword>
<proteinExistence type="predicted"/>
<dbReference type="OrthoDB" id="17255at2759"/>
<reference evidence="2 3" key="1">
    <citation type="journal article" date="2015" name="Front. Microbiol.">
        <title>Genome sequence of the plant growth promoting endophytic yeast Rhodotorula graminis WP1.</title>
        <authorList>
            <person name="Firrincieli A."/>
            <person name="Otillar R."/>
            <person name="Salamov A."/>
            <person name="Schmutz J."/>
            <person name="Khan Z."/>
            <person name="Redman R.S."/>
            <person name="Fleck N.D."/>
            <person name="Lindquist E."/>
            <person name="Grigoriev I.V."/>
            <person name="Doty S.L."/>
        </authorList>
    </citation>
    <scope>NUCLEOTIDE SEQUENCE [LARGE SCALE GENOMIC DNA]</scope>
    <source>
        <strain evidence="2 3">WP1</strain>
    </source>
</reference>
<gene>
    <name evidence="2" type="ORF">RHOBADRAFT_53671</name>
</gene>
<organism evidence="2 3">
    <name type="scientific">Rhodotorula graminis (strain WP1)</name>
    <dbReference type="NCBI Taxonomy" id="578459"/>
    <lineage>
        <taxon>Eukaryota</taxon>
        <taxon>Fungi</taxon>
        <taxon>Dikarya</taxon>
        <taxon>Basidiomycota</taxon>
        <taxon>Pucciniomycotina</taxon>
        <taxon>Microbotryomycetes</taxon>
        <taxon>Sporidiobolales</taxon>
        <taxon>Sporidiobolaceae</taxon>
        <taxon>Rhodotorula</taxon>
    </lineage>
</organism>
<dbReference type="OMA" id="CCPLMIL"/>
<dbReference type="SUPFAM" id="SSF50800">
    <property type="entry name" value="PK beta-barrel domain-like"/>
    <property type="match status" value="1"/>
</dbReference>
<dbReference type="PANTHER" id="PTHR14237:SF19">
    <property type="entry name" value="MITOCHONDRIAL AMIDOXIME REDUCING COMPONENT 1"/>
    <property type="match status" value="1"/>
</dbReference>
<dbReference type="PROSITE" id="PS51340">
    <property type="entry name" value="MOSC"/>
    <property type="match status" value="1"/>
</dbReference>
<dbReference type="Pfam" id="PF03473">
    <property type="entry name" value="MOSC"/>
    <property type="match status" value="1"/>
</dbReference>
<dbReference type="GO" id="GO:0030170">
    <property type="term" value="F:pyridoxal phosphate binding"/>
    <property type="evidence" value="ECO:0007669"/>
    <property type="project" value="InterPro"/>
</dbReference>
<dbReference type="Pfam" id="PF03476">
    <property type="entry name" value="MOSC_N"/>
    <property type="match status" value="1"/>
</dbReference>
<protein>
    <recommendedName>
        <fullName evidence="1">MOSC domain-containing protein</fullName>
    </recommendedName>
</protein>
<dbReference type="InterPro" id="IPR005303">
    <property type="entry name" value="MOCOS_middle"/>
</dbReference>
<dbReference type="GO" id="GO:0003824">
    <property type="term" value="F:catalytic activity"/>
    <property type="evidence" value="ECO:0007669"/>
    <property type="project" value="InterPro"/>
</dbReference>
<evidence type="ECO:0000259" key="1">
    <source>
        <dbReference type="PROSITE" id="PS51340"/>
    </source>
</evidence>
<evidence type="ECO:0000313" key="2">
    <source>
        <dbReference type="EMBL" id="KPV74718.1"/>
    </source>
</evidence>
<dbReference type="InterPro" id="IPR011037">
    <property type="entry name" value="Pyrv_Knase-like_insert_dom_sf"/>
</dbReference>